<sequence length="116" mass="12692">MQTAPMKQTATAKKALEHSSLGKTAFTLTLIGDFFLLFALIVTTIAQSNGNEAKPYFFVALYWIFVIPSTIMAIMDLNKPNRKKTLPKASLILGLGMIVIVMVIAILAMVLFVATK</sequence>
<evidence type="ECO:0000313" key="3">
    <source>
        <dbReference type="Proteomes" id="UP000016860"/>
    </source>
</evidence>
<dbReference type="RefSeq" id="WP_020817028.1">
    <property type="nucleotide sequence ID" value="NZ_ATAY01000094.1"/>
</dbReference>
<feature type="transmembrane region" description="Helical" evidence="1">
    <location>
        <begin position="21"/>
        <end position="45"/>
    </location>
</feature>
<feature type="transmembrane region" description="Helical" evidence="1">
    <location>
        <begin position="57"/>
        <end position="77"/>
    </location>
</feature>
<keyword evidence="1" id="KW-0472">Membrane</keyword>
<gene>
    <name evidence="2" type="ORF">L323_18280</name>
</gene>
<dbReference type="PATRIC" id="fig|1330534.3.peg.3628"/>
<accession>U4QY58</accession>
<dbReference type="OrthoDB" id="9980168at2"/>
<dbReference type="EMBL" id="ATAY01000094">
    <property type="protein sequence ID" value="EPR08087.1"/>
    <property type="molecule type" value="Genomic_DNA"/>
</dbReference>
<keyword evidence="1" id="KW-0812">Transmembrane</keyword>
<reference evidence="2 3" key="1">
    <citation type="journal article" date="2013" name="Genome Announc.">
        <title>Draft Genome Sequence of the Cellulolytic Bacterium Clostridium papyrosolvens C7 (ATCC 700395).</title>
        <authorList>
            <person name="Zepeda V."/>
            <person name="Dassa B."/>
            <person name="Borovok I."/>
            <person name="Lamed R."/>
            <person name="Bayer E.A."/>
            <person name="Cate J.H."/>
        </authorList>
    </citation>
    <scope>NUCLEOTIDE SEQUENCE [LARGE SCALE GENOMIC DNA]</scope>
    <source>
        <strain evidence="2 3">C7</strain>
    </source>
</reference>
<dbReference type="Proteomes" id="UP000016860">
    <property type="component" value="Unassembled WGS sequence"/>
</dbReference>
<organism evidence="2 3">
    <name type="scientific">Ruminiclostridium papyrosolvens C7</name>
    <dbReference type="NCBI Taxonomy" id="1330534"/>
    <lineage>
        <taxon>Bacteria</taxon>
        <taxon>Bacillati</taxon>
        <taxon>Bacillota</taxon>
        <taxon>Clostridia</taxon>
        <taxon>Eubacteriales</taxon>
        <taxon>Oscillospiraceae</taxon>
        <taxon>Ruminiclostridium</taxon>
    </lineage>
</organism>
<proteinExistence type="predicted"/>
<keyword evidence="1" id="KW-1133">Transmembrane helix</keyword>
<name>U4QY58_9FIRM</name>
<dbReference type="AlphaFoldDB" id="U4QY58"/>
<evidence type="ECO:0000256" key="1">
    <source>
        <dbReference type="SAM" id="Phobius"/>
    </source>
</evidence>
<evidence type="ECO:0000313" key="2">
    <source>
        <dbReference type="EMBL" id="EPR08087.1"/>
    </source>
</evidence>
<feature type="transmembrane region" description="Helical" evidence="1">
    <location>
        <begin position="89"/>
        <end position="114"/>
    </location>
</feature>
<comment type="caution">
    <text evidence="2">The sequence shown here is derived from an EMBL/GenBank/DDBJ whole genome shotgun (WGS) entry which is preliminary data.</text>
</comment>
<protein>
    <submittedName>
        <fullName evidence="2">Uncharacterized protein</fullName>
    </submittedName>
</protein>